<reference evidence="4 5" key="1">
    <citation type="submission" date="2019-02" db="EMBL/GenBank/DDBJ databases">
        <title>WGS of Pseudoxanthomonas species novum from clinical isolates.</title>
        <authorList>
            <person name="Bernier A.-M."/>
            <person name="Bernard K."/>
            <person name="Vachon A."/>
        </authorList>
    </citation>
    <scope>NUCLEOTIDE SEQUENCE [LARGE SCALE GENOMIC DNA]</scope>
    <source>
        <strain evidence="4 5">NML130969</strain>
    </source>
</reference>
<protein>
    <submittedName>
        <fullName evidence="4">Alpha/beta hydrolase</fullName>
    </submittedName>
</protein>
<dbReference type="InterPro" id="IPR052558">
    <property type="entry name" value="Siderophore_Hydrolase_D"/>
</dbReference>
<dbReference type="Pfam" id="PF00756">
    <property type="entry name" value="Esterase"/>
    <property type="match status" value="1"/>
</dbReference>
<proteinExistence type="inferred from homology"/>
<evidence type="ECO:0000313" key="5">
    <source>
        <dbReference type="Proteomes" id="UP000294164"/>
    </source>
</evidence>
<organism evidence="4 5">
    <name type="scientific">Pseudoxanthomonas winnipegensis</name>
    <dbReference type="NCBI Taxonomy" id="2480810"/>
    <lineage>
        <taxon>Bacteria</taxon>
        <taxon>Pseudomonadati</taxon>
        <taxon>Pseudomonadota</taxon>
        <taxon>Gammaproteobacteria</taxon>
        <taxon>Lysobacterales</taxon>
        <taxon>Lysobacteraceae</taxon>
        <taxon>Pseudoxanthomonas</taxon>
    </lineage>
</organism>
<dbReference type="OrthoDB" id="6381520at2"/>
<keyword evidence="2 4" id="KW-0378">Hydrolase</keyword>
<dbReference type="Gene3D" id="3.40.50.1820">
    <property type="entry name" value="alpha/beta hydrolase"/>
    <property type="match status" value="1"/>
</dbReference>
<dbReference type="GO" id="GO:0016788">
    <property type="term" value="F:hydrolase activity, acting on ester bonds"/>
    <property type="evidence" value="ECO:0007669"/>
    <property type="project" value="TreeGrafter"/>
</dbReference>
<feature type="signal peptide" evidence="3">
    <location>
        <begin position="1"/>
        <end position="25"/>
    </location>
</feature>
<evidence type="ECO:0000256" key="3">
    <source>
        <dbReference type="SAM" id="SignalP"/>
    </source>
</evidence>
<name>A0A4Q8M319_9GAMM</name>
<dbReference type="PANTHER" id="PTHR40841">
    <property type="entry name" value="SIDEROPHORE TRIACETYLFUSARININE C ESTERASE"/>
    <property type="match status" value="1"/>
</dbReference>
<dbReference type="SUPFAM" id="SSF53474">
    <property type="entry name" value="alpha/beta-Hydrolases"/>
    <property type="match status" value="1"/>
</dbReference>
<dbReference type="AlphaFoldDB" id="A0A4Q8M319"/>
<feature type="chain" id="PRO_5020677826" evidence="3">
    <location>
        <begin position="26"/>
        <end position="316"/>
    </location>
</feature>
<evidence type="ECO:0000313" key="4">
    <source>
        <dbReference type="EMBL" id="TAA39620.1"/>
    </source>
</evidence>
<dbReference type="EMBL" id="SHMG01000009">
    <property type="protein sequence ID" value="TAA39620.1"/>
    <property type="molecule type" value="Genomic_DNA"/>
</dbReference>
<dbReference type="Proteomes" id="UP000294164">
    <property type="component" value="Unassembled WGS sequence"/>
</dbReference>
<evidence type="ECO:0000256" key="2">
    <source>
        <dbReference type="ARBA" id="ARBA00022801"/>
    </source>
</evidence>
<dbReference type="InterPro" id="IPR029058">
    <property type="entry name" value="AB_hydrolase_fold"/>
</dbReference>
<dbReference type="RefSeq" id="WP_130535172.1">
    <property type="nucleotide sequence ID" value="NZ_SHMG01000009.1"/>
</dbReference>
<comment type="similarity">
    <text evidence="1">Belongs to the esterase D family.</text>
</comment>
<gene>
    <name evidence="4" type="ORF">EA655_14145</name>
</gene>
<dbReference type="PANTHER" id="PTHR40841:SF2">
    <property type="entry name" value="SIDEROPHORE-DEGRADING ESTERASE (EUROFUNG)"/>
    <property type="match status" value="1"/>
</dbReference>
<dbReference type="InterPro" id="IPR000801">
    <property type="entry name" value="Esterase-like"/>
</dbReference>
<sequence>MRRRDCLRSVAAGLPAALLAPGLQAQAPAAGAELPVTMPHSLQWDMASDDGKRQYRIMVAVPAGPAPAGGWPVIHVLDGNAFFATMAEAVRLEAFMAGYAPAVVVGIGYRIDAPIDVVWRNYDYTPPTGPAPEYDDRNPGRLAGGAEVFTGFLRQRLIPELVRRVPGASGPACLFGHSYGGLYAVYCFLRAPGLYSAVAAASPSLWYRKGHVLQLAAQVADGPRPAGRLLLTVGQEEQEPDAEEAGFLGPQRSAAMRVLKQVDNLRALGAQLSAQGIDTSALVFPGETHASVVPGAISRAVRFFLHRLPRPDRSPP</sequence>
<accession>A0A4Q8M319</accession>
<keyword evidence="3" id="KW-0732">Signal</keyword>
<evidence type="ECO:0000256" key="1">
    <source>
        <dbReference type="ARBA" id="ARBA00005622"/>
    </source>
</evidence>
<comment type="caution">
    <text evidence="4">The sequence shown here is derived from an EMBL/GenBank/DDBJ whole genome shotgun (WGS) entry which is preliminary data.</text>
</comment>